<evidence type="ECO:0000313" key="3">
    <source>
        <dbReference type="Proteomes" id="UP000009235"/>
    </source>
</evidence>
<dbReference type="OrthoDB" id="4560881at2"/>
<dbReference type="KEGG" id="asd:AS9A_P20026"/>
<name>F6ESE9_HOYSD</name>
<accession>F6ESE9</accession>
<dbReference type="Proteomes" id="UP000009235">
    <property type="component" value="Plasmid pAS9A-2"/>
</dbReference>
<feature type="compositionally biased region" description="Pro residues" evidence="1">
    <location>
        <begin position="25"/>
        <end position="35"/>
    </location>
</feature>
<evidence type="ECO:0000256" key="1">
    <source>
        <dbReference type="SAM" id="MobiDB-lite"/>
    </source>
</evidence>
<keyword evidence="2" id="KW-0614">Plasmid</keyword>
<reference evidence="2 3" key="1">
    <citation type="journal article" date="2011" name="J. Bacteriol.">
        <title>Complete genome sequence of Amycolicicoccus subflavus DQS3-9A1T, an actinomycete isolated from crude oil-polluted soil.</title>
        <authorList>
            <person name="Cai M."/>
            <person name="Chen W.M."/>
            <person name="Nie Y."/>
            <person name="Chi C.Q."/>
            <person name="Wang Y.N."/>
            <person name="Tang Y.Q."/>
            <person name="Li G.Y."/>
            <person name="Wu X.L."/>
        </authorList>
    </citation>
    <scope>NUCLEOTIDE SEQUENCE [LARGE SCALE GENOMIC DNA]</scope>
    <source>
        <strain evidence="3">DSM 45089 / DQS3-9A1</strain>
        <plasmid evidence="2 3">pAS9A-2</plasmid>
    </source>
</reference>
<feature type="compositionally biased region" description="Low complexity" evidence="1">
    <location>
        <begin position="53"/>
        <end position="72"/>
    </location>
</feature>
<dbReference type="CDD" id="cd22231">
    <property type="entry name" value="RHH_NikR_HicB-like"/>
    <property type="match status" value="1"/>
</dbReference>
<organism evidence="2 3">
    <name type="scientific">Hoyosella subflava (strain DSM 45089 / JCM 17490 / NBRC 109087 / DQS3-9A1)</name>
    <name type="common">Amycolicicoccus subflavus</name>
    <dbReference type="NCBI Taxonomy" id="443218"/>
    <lineage>
        <taxon>Bacteria</taxon>
        <taxon>Bacillati</taxon>
        <taxon>Actinomycetota</taxon>
        <taxon>Actinomycetes</taxon>
        <taxon>Mycobacteriales</taxon>
        <taxon>Hoyosellaceae</taxon>
        <taxon>Hoyosella</taxon>
    </lineage>
</organism>
<keyword evidence="3" id="KW-1185">Reference proteome</keyword>
<feature type="region of interest" description="Disordered" evidence="1">
    <location>
        <begin position="1"/>
        <end position="79"/>
    </location>
</feature>
<geneLocation type="plasmid" evidence="2 3">
    <name>pAS9A-2</name>
</geneLocation>
<dbReference type="EMBL" id="CP002788">
    <property type="protein sequence ID" value="AEF43070.1"/>
    <property type="molecule type" value="Genomic_DNA"/>
</dbReference>
<gene>
    <name evidence="2" type="ordered locus">AS9A_P20026</name>
</gene>
<dbReference type="HOGENOM" id="CLU_1228784_0_0_11"/>
<evidence type="ECO:0000313" key="2">
    <source>
        <dbReference type="EMBL" id="AEF43070.1"/>
    </source>
</evidence>
<proteinExistence type="predicted"/>
<dbReference type="AlphaFoldDB" id="F6ESE9"/>
<sequence>MSSAKRRGAFDPNALGGDIDSLLPQTPPRPTPIRPVQPDLASDGQQEREHGRPGSVSAPPAPVVRSARSAPPEAVVAPEVYQTLRKLTMRERQEKPDRARSYGQVVLDAVEAHVDDLASHWRETTAGPAVSRLFQRVDPSQPRRRRHATSPARIPLAGIIPEDIRQLDALASEWGAGSRSALVEEALRRYLKVGQK</sequence>
<protein>
    <submittedName>
        <fullName evidence="2">Uncharacterized protein</fullName>
    </submittedName>
</protein>